<dbReference type="GO" id="GO:0008171">
    <property type="term" value="F:O-methyltransferase activity"/>
    <property type="evidence" value="ECO:0007669"/>
    <property type="project" value="InterPro"/>
</dbReference>
<dbReference type="Gene3D" id="3.40.50.150">
    <property type="entry name" value="Vaccinia Virus protein VP39"/>
    <property type="match status" value="1"/>
</dbReference>
<evidence type="ECO:0000313" key="5">
    <source>
        <dbReference type="EnsemblPlants" id="TuG1812G0500005342.01.T01"/>
    </source>
</evidence>
<dbReference type="Proteomes" id="UP000015106">
    <property type="component" value="Chromosome 5"/>
</dbReference>
<dbReference type="InterPro" id="IPR029063">
    <property type="entry name" value="SAM-dependent_MTases_sf"/>
</dbReference>
<dbReference type="Gramene" id="TuG1812G0500005342.01.T01">
    <property type="protein sequence ID" value="TuG1812G0500005342.01.T01"/>
    <property type="gene ID" value="TuG1812G0500005342.01"/>
</dbReference>
<dbReference type="InterPro" id="IPR016461">
    <property type="entry name" value="COMT-like"/>
</dbReference>
<protein>
    <recommendedName>
        <fullName evidence="4">O-methyltransferase C-terminal domain-containing protein</fullName>
    </recommendedName>
</protein>
<name>A0A8R7QIF3_TRIUA</name>
<keyword evidence="6" id="KW-1185">Reference proteome</keyword>
<reference evidence="5" key="3">
    <citation type="submission" date="2022-06" db="UniProtKB">
        <authorList>
            <consortium name="EnsemblPlants"/>
        </authorList>
    </citation>
    <scope>IDENTIFICATION</scope>
</reference>
<proteinExistence type="predicted"/>
<evidence type="ECO:0000256" key="1">
    <source>
        <dbReference type="ARBA" id="ARBA00022603"/>
    </source>
</evidence>
<feature type="domain" description="O-methyltransferase C-terminal" evidence="4">
    <location>
        <begin position="1"/>
        <end position="94"/>
    </location>
</feature>
<evidence type="ECO:0000313" key="6">
    <source>
        <dbReference type="Proteomes" id="UP000015106"/>
    </source>
</evidence>
<dbReference type="SUPFAM" id="SSF53335">
    <property type="entry name" value="S-adenosyl-L-methionine-dependent methyltransferases"/>
    <property type="match status" value="1"/>
</dbReference>
<accession>A0A8R7QIF3</accession>
<evidence type="ECO:0000259" key="4">
    <source>
        <dbReference type="Pfam" id="PF00891"/>
    </source>
</evidence>
<sequence length="114" mass="12808">MFESIPPTDVVLLNNIMHDWGHEDCVKILQRCKEAIPVKKAGGKVVIIDMVRGSTDGDRKISEMEALQNMFAVCINGAERDESEWKMIFSNAGFGDDYKIMPVLGPYSVIEIYP</sequence>
<evidence type="ECO:0000256" key="2">
    <source>
        <dbReference type="ARBA" id="ARBA00022679"/>
    </source>
</evidence>
<reference evidence="6" key="1">
    <citation type="journal article" date="2013" name="Nature">
        <title>Draft genome of the wheat A-genome progenitor Triticum urartu.</title>
        <authorList>
            <person name="Ling H.Q."/>
            <person name="Zhao S."/>
            <person name="Liu D."/>
            <person name="Wang J."/>
            <person name="Sun H."/>
            <person name="Zhang C."/>
            <person name="Fan H."/>
            <person name="Li D."/>
            <person name="Dong L."/>
            <person name="Tao Y."/>
            <person name="Gao C."/>
            <person name="Wu H."/>
            <person name="Li Y."/>
            <person name="Cui Y."/>
            <person name="Guo X."/>
            <person name="Zheng S."/>
            <person name="Wang B."/>
            <person name="Yu K."/>
            <person name="Liang Q."/>
            <person name="Yang W."/>
            <person name="Lou X."/>
            <person name="Chen J."/>
            <person name="Feng M."/>
            <person name="Jian J."/>
            <person name="Zhang X."/>
            <person name="Luo G."/>
            <person name="Jiang Y."/>
            <person name="Liu J."/>
            <person name="Wang Z."/>
            <person name="Sha Y."/>
            <person name="Zhang B."/>
            <person name="Wu H."/>
            <person name="Tang D."/>
            <person name="Shen Q."/>
            <person name="Xue P."/>
            <person name="Zou S."/>
            <person name="Wang X."/>
            <person name="Liu X."/>
            <person name="Wang F."/>
            <person name="Yang Y."/>
            <person name="An X."/>
            <person name="Dong Z."/>
            <person name="Zhang K."/>
            <person name="Zhang X."/>
            <person name="Luo M.C."/>
            <person name="Dvorak J."/>
            <person name="Tong Y."/>
            <person name="Wang J."/>
            <person name="Yang H."/>
            <person name="Li Z."/>
            <person name="Wang D."/>
            <person name="Zhang A."/>
            <person name="Wang J."/>
        </authorList>
    </citation>
    <scope>NUCLEOTIDE SEQUENCE</scope>
    <source>
        <strain evidence="6">cv. G1812</strain>
    </source>
</reference>
<reference evidence="5" key="2">
    <citation type="submission" date="2018-03" db="EMBL/GenBank/DDBJ databases">
        <title>The Triticum urartu genome reveals the dynamic nature of wheat genome evolution.</title>
        <authorList>
            <person name="Ling H."/>
            <person name="Ma B."/>
            <person name="Shi X."/>
            <person name="Liu H."/>
            <person name="Dong L."/>
            <person name="Sun H."/>
            <person name="Cao Y."/>
            <person name="Gao Q."/>
            <person name="Zheng S."/>
            <person name="Li Y."/>
            <person name="Yu Y."/>
            <person name="Du H."/>
            <person name="Qi M."/>
            <person name="Li Y."/>
            <person name="Yu H."/>
            <person name="Cui Y."/>
            <person name="Wang N."/>
            <person name="Chen C."/>
            <person name="Wu H."/>
            <person name="Zhao Y."/>
            <person name="Zhang J."/>
            <person name="Li Y."/>
            <person name="Zhou W."/>
            <person name="Zhang B."/>
            <person name="Hu W."/>
            <person name="Eijk M."/>
            <person name="Tang J."/>
            <person name="Witsenboer H."/>
            <person name="Zhao S."/>
            <person name="Li Z."/>
            <person name="Zhang A."/>
            <person name="Wang D."/>
            <person name="Liang C."/>
        </authorList>
    </citation>
    <scope>NUCLEOTIDE SEQUENCE [LARGE SCALE GENOMIC DNA]</scope>
    <source>
        <strain evidence="5">cv. G1812</strain>
    </source>
</reference>
<dbReference type="InterPro" id="IPR001077">
    <property type="entry name" value="COMT_C"/>
</dbReference>
<dbReference type="AlphaFoldDB" id="A0A8R7QIF3"/>
<keyword evidence="1" id="KW-0489">Methyltransferase</keyword>
<dbReference type="PROSITE" id="PS51683">
    <property type="entry name" value="SAM_OMT_II"/>
    <property type="match status" value="1"/>
</dbReference>
<dbReference type="Pfam" id="PF00891">
    <property type="entry name" value="Methyltransf_2"/>
    <property type="match status" value="1"/>
</dbReference>
<dbReference type="PANTHER" id="PTHR11746">
    <property type="entry name" value="O-METHYLTRANSFERASE"/>
    <property type="match status" value="1"/>
</dbReference>
<dbReference type="EnsemblPlants" id="TuG1812G0500005342.01.T01">
    <property type="protein sequence ID" value="TuG1812G0500005342.01.T01"/>
    <property type="gene ID" value="TuG1812G0500005342.01"/>
</dbReference>
<keyword evidence="2" id="KW-0808">Transferase</keyword>
<keyword evidence="3" id="KW-0949">S-adenosyl-L-methionine</keyword>
<dbReference type="GO" id="GO:0032259">
    <property type="term" value="P:methylation"/>
    <property type="evidence" value="ECO:0007669"/>
    <property type="project" value="UniProtKB-KW"/>
</dbReference>
<evidence type="ECO:0000256" key="3">
    <source>
        <dbReference type="ARBA" id="ARBA00022691"/>
    </source>
</evidence>
<organism evidence="5 6">
    <name type="scientific">Triticum urartu</name>
    <name type="common">Red wild einkorn</name>
    <name type="synonym">Crithodium urartu</name>
    <dbReference type="NCBI Taxonomy" id="4572"/>
    <lineage>
        <taxon>Eukaryota</taxon>
        <taxon>Viridiplantae</taxon>
        <taxon>Streptophyta</taxon>
        <taxon>Embryophyta</taxon>
        <taxon>Tracheophyta</taxon>
        <taxon>Spermatophyta</taxon>
        <taxon>Magnoliopsida</taxon>
        <taxon>Liliopsida</taxon>
        <taxon>Poales</taxon>
        <taxon>Poaceae</taxon>
        <taxon>BOP clade</taxon>
        <taxon>Pooideae</taxon>
        <taxon>Triticodae</taxon>
        <taxon>Triticeae</taxon>
        <taxon>Triticinae</taxon>
        <taxon>Triticum</taxon>
    </lineage>
</organism>